<protein>
    <submittedName>
        <fullName evidence="4">TetR family transcriptional regulator</fullName>
    </submittedName>
</protein>
<sequence length="189" mass="22778">METNNKDRIINEFIRLTNQENFSKIHISNICNNLNINRKLFYYYFDDKYELLKFIYLRDLQNTFPVSQNVQVTWPNNARKMLTILKNKNRFYQHCLNNDNSLWEKIFTDHMQRHFSTLFIDLNTDKSQVDLNFYARFYANGWTGLIKNWLLKGCPTNESDLINQFYDLIGFTKNYLTNLPTTRLLGNEN</sequence>
<accession>A0A2P4R6D7</accession>
<comment type="caution">
    <text evidence="4">The sequence shown here is derived from an EMBL/GenBank/DDBJ whole genome shotgun (WGS) entry which is preliminary data.</text>
</comment>
<dbReference type="AlphaFoldDB" id="A0A2P4R6D7"/>
<dbReference type="PANTHER" id="PTHR43479:SF7">
    <property type="entry name" value="TETR-FAMILY TRANSCRIPTIONAL REGULATOR"/>
    <property type="match status" value="1"/>
</dbReference>
<proteinExistence type="predicted"/>
<dbReference type="SUPFAM" id="SSF46689">
    <property type="entry name" value="Homeodomain-like"/>
    <property type="match status" value="1"/>
</dbReference>
<feature type="DNA-binding region" description="H-T-H motif" evidence="2">
    <location>
        <begin position="26"/>
        <end position="45"/>
    </location>
</feature>
<keyword evidence="1 2" id="KW-0238">DNA-binding</keyword>
<name>A0A2P4R6D7_9LACO</name>
<dbReference type="InterPro" id="IPR001647">
    <property type="entry name" value="HTH_TetR"/>
</dbReference>
<dbReference type="PROSITE" id="PS50977">
    <property type="entry name" value="HTH_TETR_2"/>
    <property type="match status" value="1"/>
</dbReference>
<dbReference type="Gene3D" id="1.10.357.10">
    <property type="entry name" value="Tetracycline Repressor, domain 2"/>
    <property type="match status" value="1"/>
</dbReference>
<evidence type="ECO:0000259" key="3">
    <source>
        <dbReference type="PROSITE" id="PS50977"/>
    </source>
</evidence>
<organism evidence="4">
    <name type="scientific">Companilactobacillus formosensis</name>
    <dbReference type="NCBI Taxonomy" id="1617889"/>
    <lineage>
        <taxon>Bacteria</taxon>
        <taxon>Bacillati</taxon>
        <taxon>Bacillota</taxon>
        <taxon>Bacilli</taxon>
        <taxon>Lactobacillales</taxon>
        <taxon>Lactobacillaceae</taxon>
        <taxon>Companilactobacillus</taxon>
    </lineage>
</organism>
<evidence type="ECO:0000256" key="1">
    <source>
        <dbReference type="ARBA" id="ARBA00023125"/>
    </source>
</evidence>
<dbReference type="InterPro" id="IPR039532">
    <property type="entry name" value="TetR_C_Firmicutes"/>
</dbReference>
<feature type="domain" description="HTH tetR-type" evidence="3">
    <location>
        <begin position="3"/>
        <end position="63"/>
    </location>
</feature>
<evidence type="ECO:0000313" key="4">
    <source>
        <dbReference type="EMBL" id="POH36803.1"/>
    </source>
</evidence>
<dbReference type="InterPro" id="IPR050624">
    <property type="entry name" value="HTH-type_Tx_Regulator"/>
</dbReference>
<dbReference type="Pfam" id="PF14278">
    <property type="entry name" value="TetR_C_8"/>
    <property type="match status" value="1"/>
</dbReference>
<evidence type="ECO:0000256" key="2">
    <source>
        <dbReference type="PROSITE-ProRule" id="PRU00335"/>
    </source>
</evidence>
<reference evidence="4" key="1">
    <citation type="submission" date="2018-01" db="EMBL/GenBank/DDBJ databases">
        <title>Genome sequnecing of Lactobacillus formosensis KACC 18721.</title>
        <authorList>
            <person name="Kim S.-J."/>
            <person name="Heo J."/>
        </authorList>
    </citation>
    <scope>NUCLEOTIDE SEQUENCE</scope>
    <source>
        <strain evidence="4">KACC 18721</strain>
    </source>
</reference>
<gene>
    <name evidence="4" type="ORF">C2R26_06650</name>
</gene>
<dbReference type="InterPro" id="IPR009057">
    <property type="entry name" value="Homeodomain-like_sf"/>
</dbReference>
<dbReference type="EMBL" id="PPWZ01000044">
    <property type="protein sequence ID" value="POH36803.1"/>
    <property type="molecule type" value="Genomic_DNA"/>
</dbReference>
<dbReference type="GO" id="GO:0003677">
    <property type="term" value="F:DNA binding"/>
    <property type="evidence" value="ECO:0007669"/>
    <property type="project" value="UniProtKB-UniRule"/>
</dbReference>
<dbReference type="PANTHER" id="PTHR43479">
    <property type="entry name" value="ACREF/ENVCD OPERON REPRESSOR-RELATED"/>
    <property type="match status" value="1"/>
</dbReference>